<proteinExistence type="inferred from homology"/>
<dbReference type="Pfam" id="PF00561">
    <property type="entry name" value="Abhydrolase_1"/>
    <property type="match status" value="1"/>
</dbReference>
<organism evidence="6 7">
    <name type="scientific">Massarina eburnea CBS 473.64</name>
    <dbReference type="NCBI Taxonomy" id="1395130"/>
    <lineage>
        <taxon>Eukaryota</taxon>
        <taxon>Fungi</taxon>
        <taxon>Dikarya</taxon>
        <taxon>Ascomycota</taxon>
        <taxon>Pezizomycotina</taxon>
        <taxon>Dothideomycetes</taxon>
        <taxon>Pleosporomycetidae</taxon>
        <taxon>Pleosporales</taxon>
        <taxon>Massarineae</taxon>
        <taxon>Massarinaceae</taxon>
        <taxon>Massarina</taxon>
    </lineage>
</organism>
<comment type="similarity">
    <text evidence="1">Belongs to the AB hydrolase superfamily. MetX family.</text>
</comment>
<sequence>MAEHDFHPIMLDHIQDDNNFYAKLVSNKKVALIPSFTLESGIILNSAPVAYSTWGALNDDRDNVLVVCHALTGSSDAMDWWHPLFGPGKALDTARYFIICLNVLGSPYGSASPLSTNPATAKQYGPRFPATTIRDDVRIHKLVLDSLGIQNVAAVIGGSMGGMTTLEWALCTPPGYVKTIIPITTSAYHGGWGISWGETQRQAIYTDAVFNNGWYEPTPEGQPRNGLGTARMIAMLTYRSHGSFESKFSRRPAQPVKNEVKMNETGLLTPSPSPRVTTTSPDTKTSSEPLSSMAFSAQSYLDYQARKFLSRFDANAYIHLTHKLDSHDITRDRIPHPPSYSPSESDLRHVLRAVPPKSLVISVETDVLFLPEQQVLLAKCLPEAQLVKLESDDGHDGFLLEFEAMNKIISEHLRERCPWIYKGKETGWGDQSVMYKGGGMNSMFGEAEKLKL</sequence>
<reference evidence="6" key="1">
    <citation type="journal article" date="2020" name="Stud. Mycol.">
        <title>101 Dothideomycetes genomes: a test case for predicting lifestyles and emergence of pathogens.</title>
        <authorList>
            <person name="Haridas S."/>
            <person name="Albert R."/>
            <person name="Binder M."/>
            <person name="Bloem J."/>
            <person name="Labutti K."/>
            <person name="Salamov A."/>
            <person name="Andreopoulos B."/>
            <person name="Baker S."/>
            <person name="Barry K."/>
            <person name="Bills G."/>
            <person name="Bluhm B."/>
            <person name="Cannon C."/>
            <person name="Castanera R."/>
            <person name="Culley D."/>
            <person name="Daum C."/>
            <person name="Ezra D."/>
            <person name="Gonzalez J."/>
            <person name="Henrissat B."/>
            <person name="Kuo A."/>
            <person name="Liang C."/>
            <person name="Lipzen A."/>
            <person name="Lutzoni F."/>
            <person name="Magnuson J."/>
            <person name="Mondo S."/>
            <person name="Nolan M."/>
            <person name="Ohm R."/>
            <person name="Pangilinan J."/>
            <person name="Park H.-J."/>
            <person name="Ramirez L."/>
            <person name="Alfaro M."/>
            <person name="Sun H."/>
            <person name="Tritt A."/>
            <person name="Yoshinaga Y."/>
            <person name="Zwiers L.-H."/>
            <person name="Turgeon B."/>
            <person name="Goodwin S."/>
            <person name="Spatafora J."/>
            <person name="Crous P."/>
            <person name="Grigoriev I."/>
        </authorList>
    </citation>
    <scope>NUCLEOTIDE SEQUENCE</scope>
    <source>
        <strain evidence="6">CBS 473.64</strain>
    </source>
</reference>
<evidence type="ECO:0000313" key="7">
    <source>
        <dbReference type="Proteomes" id="UP000799753"/>
    </source>
</evidence>
<dbReference type="EMBL" id="MU006792">
    <property type="protein sequence ID" value="KAF2637740.1"/>
    <property type="molecule type" value="Genomic_DNA"/>
</dbReference>
<feature type="active site" evidence="3">
    <location>
        <position position="395"/>
    </location>
</feature>
<feature type="domain" description="AB hydrolase-1" evidence="5">
    <location>
        <begin position="63"/>
        <end position="401"/>
    </location>
</feature>
<dbReference type="NCBIfam" id="NF001209">
    <property type="entry name" value="PRK00175.1"/>
    <property type="match status" value="1"/>
</dbReference>
<feature type="active site" description="Nucleophile" evidence="3">
    <location>
        <position position="159"/>
    </location>
</feature>
<name>A0A6A6RQV4_9PLEO</name>
<dbReference type="PANTHER" id="PTHR32268:SF11">
    <property type="entry name" value="HOMOSERINE O-ACETYLTRANSFERASE"/>
    <property type="match status" value="1"/>
</dbReference>
<keyword evidence="7" id="KW-1185">Reference proteome</keyword>
<dbReference type="GO" id="GO:0009092">
    <property type="term" value="P:homoserine metabolic process"/>
    <property type="evidence" value="ECO:0007669"/>
    <property type="project" value="TreeGrafter"/>
</dbReference>
<evidence type="ECO:0000313" key="6">
    <source>
        <dbReference type="EMBL" id="KAF2637740.1"/>
    </source>
</evidence>
<evidence type="ECO:0000256" key="4">
    <source>
        <dbReference type="SAM" id="MobiDB-lite"/>
    </source>
</evidence>
<protein>
    <submittedName>
        <fullName evidence="6">Homoserine O-acetyltransferase</fullName>
    </submittedName>
</protein>
<dbReference type="AlphaFoldDB" id="A0A6A6RQV4"/>
<feature type="region of interest" description="Disordered" evidence="4">
    <location>
        <begin position="263"/>
        <end position="289"/>
    </location>
</feature>
<dbReference type="PIRSF" id="PIRSF000443">
    <property type="entry name" value="Homoser_Ac_trans"/>
    <property type="match status" value="1"/>
</dbReference>
<dbReference type="InterPro" id="IPR008220">
    <property type="entry name" value="HAT_MetX-like"/>
</dbReference>
<dbReference type="OrthoDB" id="191364at2759"/>
<evidence type="ECO:0000256" key="2">
    <source>
        <dbReference type="ARBA" id="ARBA00022679"/>
    </source>
</evidence>
<feature type="active site" evidence="3">
    <location>
        <position position="366"/>
    </location>
</feature>
<dbReference type="NCBIfam" id="TIGR01392">
    <property type="entry name" value="homoserO_Ac_trn"/>
    <property type="match status" value="1"/>
</dbReference>
<dbReference type="GO" id="GO:0004414">
    <property type="term" value="F:homoserine O-acetyltransferase activity"/>
    <property type="evidence" value="ECO:0007669"/>
    <property type="project" value="TreeGrafter"/>
</dbReference>
<evidence type="ECO:0000256" key="1">
    <source>
        <dbReference type="ARBA" id="ARBA00006886"/>
    </source>
</evidence>
<dbReference type="InterPro" id="IPR000073">
    <property type="entry name" value="AB_hydrolase_1"/>
</dbReference>
<dbReference type="Proteomes" id="UP000799753">
    <property type="component" value="Unassembled WGS sequence"/>
</dbReference>
<dbReference type="SUPFAM" id="SSF53474">
    <property type="entry name" value="alpha/beta-Hydrolases"/>
    <property type="match status" value="1"/>
</dbReference>
<evidence type="ECO:0000256" key="3">
    <source>
        <dbReference type="PIRSR" id="PIRSR000443-1"/>
    </source>
</evidence>
<dbReference type="InterPro" id="IPR029058">
    <property type="entry name" value="AB_hydrolase_fold"/>
</dbReference>
<accession>A0A6A6RQV4</accession>
<dbReference type="HAMAP" id="MF_00296">
    <property type="entry name" value="MetX_acyltransf"/>
    <property type="match status" value="1"/>
</dbReference>
<evidence type="ECO:0000259" key="5">
    <source>
        <dbReference type="Pfam" id="PF00561"/>
    </source>
</evidence>
<dbReference type="GO" id="GO:0009086">
    <property type="term" value="P:methionine biosynthetic process"/>
    <property type="evidence" value="ECO:0007669"/>
    <property type="project" value="TreeGrafter"/>
</dbReference>
<dbReference type="PANTHER" id="PTHR32268">
    <property type="entry name" value="HOMOSERINE O-ACETYLTRANSFERASE"/>
    <property type="match status" value="1"/>
</dbReference>
<dbReference type="Gene3D" id="3.40.50.1820">
    <property type="entry name" value="alpha/beta hydrolase"/>
    <property type="match status" value="1"/>
</dbReference>
<gene>
    <name evidence="6" type="ORF">P280DRAFT_432677</name>
</gene>
<keyword evidence="2 6" id="KW-0808">Transferase</keyword>